<name>A0A0D8HHN6_9ACTN</name>
<protein>
    <recommendedName>
        <fullName evidence="4">DUF1844 domain-containing protein</fullName>
    </recommendedName>
</protein>
<dbReference type="AlphaFoldDB" id="A0A0D8HHN6"/>
<evidence type="ECO:0000256" key="1">
    <source>
        <dbReference type="SAM" id="MobiDB-lite"/>
    </source>
</evidence>
<dbReference type="OrthoDB" id="5188346at2"/>
<gene>
    <name evidence="2" type="ORF">AXFE_25590</name>
</gene>
<evidence type="ECO:0000313" key="2">
    <source>
        <dbReference type="EMBL" id="KJF16591.1"/>
    </source>
</evidence>
<dbReference type="Proteomes" id="UP000032360">
    <property type="component" value="Unassembled WGS sequence"/>
</dbReference>
<reference evidence="2 3" key="1">
    <citation type="submission" date="2015-01" db="EMBL/GenBank/DDBJ databases">
        <title>Draft genome of the acidophilic iron oxidizer Acidithrix ferrooxidans strain Py-F3.</title>
        <authorList>
            <person name="Poehlein A."/>
            <person name="Eisen S."/>
            <person name="Schloemann M."/>
            <person name="Johnson B.D."/>
            <person name="Daniel R."/>
            <person name="Muehling M."/>
        </authorList>
    </citation>
    <scope>NUCLEOTIDE SEQUENCE [LARGE SCALE GENOMIC DNA]</scope>
    <source>
        <strain evidence="2 3">Py-F3</strain>
    </source>
</reference>
<evidence type="ECO:0008006" key="4">
    <source>
        <dbReference type="Google" id="ProtNLM"/>
    </source>
</evidence>
<comment type="caution">
    <text evidence="2">The sequence shown here is derived from an EMBL/GenBank/DDBJ whole genome shotgun (WGS) entry which is preliminary data.</text>
</comment>
<dbReference type="RefSeq" id="WP_052606262.1">
    <property type="nucleotide sequence ID" value="NZ_JXYS01000079.1"/>
</dbReference>
<feature type="region of interest" description="Disordered" evidence="1">
    <location>
        <begin position="1"/>
        <end position="44"/>
    </location>
</feature>
<accession>A0A0D8HHN6</accession>
<keyword evidence="3" id="KW-1185">Reference proteome</keyword>
<feature type="compositionally biased region" description="Basic and acidic residues" evidence="1">
    <location>
        <begin position="30"/>
        <end position="44"/>
    </location>
</feature>
<evidence type="ECO:0000313" key="3">
    <source>
        <dbReference type="Proteomes" id="UP000032360"/>
    </source>
</evidence>
<organism evidence="2 3">
    <name type="scientific">Acidithrix ferrooxidans</name>
    <dbReference type="NCBI Taxonomy" id="1280514"/>
    <lineage>
        <taxon>Bacteria</taxon>
        <taxon>Bacillati</taxon>
        <taxon>Actinomycetota</taxon>
        <taxon>Acidimicrobiia</taxon>
        <taxon>Acidimicrobiales</taxon>
        <taxon>Acidimicrobiaceae</taxon>
        <taxon>Acidithrix</taxon>
    </lineage>
</organism>
<dbReference type="EMBL" id="JXYS01000079">
    <property type="protein sequence ID" value="KJF16591.1"/>
    <property type="molecule type" value="Genomic_DNA"/>
</dbReference>
<sequence length="123" mass="13422">MSTLWTPDGEYTPKTEQNETPAPQQMGDLKNAEEKKDETQELADQIRKADPAVIVANHCYGLFELAAIHLSDQPPNLIGASLAIDALAGIVTSLEGRLGEYEPELTDALAQLRLAFIQMSSLQ</sequence>
<proteinExistence type="predicted"/>